<dbReference type="GO" id="GO:0003955">
    <property type="term" value="F:NAD(P)H dehydrogenase (quinone) activity"/>
    <property type="evidence" value="ECO:0007669"/>
    <property type="project" value="TreeGrafter"/>
</dbReference>
<evidence type="ECO:0000259" key="3">
    <source>
        <dbReference type="Pfam" id="PF02525"/>
    </source>
</evidence>
<name>A0A512NKU7_9HYPH</name>
<dbReference type="OrthoDB" id="9798454at2"/>
<dbReference type="AlphaFoldDB" id="A0A512NKU7"/>
<gene>
    <name evidence="4" type="ORF">RSO01_67180</name>
</gene>
<evidence type="ECO:0000256" key="1">
    <source>
        <dbReference type="ARBA" id="ARBA00006252"/>
    </source>
</evidence>
<accession>A0A512NKU7</accession>
<dbReference type="GO" id="GO:0005829">
    <property type="term" value="C:cytosol"/>
    <property type="evidence" value="ECO:0007669"/>
    <property type="project" value="TreeGrafter"/>
</dbReference>
<dbReference type="Proteomes" id="UP000321058">
    <property type="component" value="Unassembled WGS sequence"/>
</dbReference>
<dbReference type="EMBL" id="BKAJ01000133">
    <property type="protein sequence ID" value="GEP59552.1"/>
    <property type="molecule type" value="Genomic_DNA"/>
</dbReference>
<keyword evidence="2" id="KW-0560">Oxidoreductase</keyword>
<sequence>MKALVVVGHPAPGSFNRALAESIRETWTAAGCEVRFHDLVEEGFDPRLTAAEARGQTSTDPLVRRHIAELRDSDLLAVVHPNCWGAPPAIVKGWIDRVFAPDAAYGFTKGVDQGDVPIGLLTIRAALIVNTGNTPPDREREAFGDPLERMWRDCILRYCGVRHVLRTLLGVVATSSNEERRRWLAEVTALADKAASTVIPTVFNAPRRRS</sequence>
<feature type="domain" description="Flavodoxin-like fold" evidence="3">
    <location>
        <begin position="1"/>
        <end position="172"/>
    </location>
</feature>
<evidence type="ECO:0000313" key="5">
    <source>
        <dbReference type="Proteomes" id="UP000321058"/>
    </source>
</evidence>
<reference evidence="4 5" key="1">
    <citation type="submission" date="2019-07" db="EMBL/GenBank/DDBJ databases">
        <title>Whole genome shotgun sequence of Reyranella soli NBRC 108950.</title>
        <authorList>
            <person name="Hosoyama A."/>
            <person name="Uohara A."/>
            <person name="Ohji S."/>
            <person name="Ichikawa N."/>
        </authorList>
    </citation>
    <scope>NUCLEOTIDE SEQUENCE [LARGE SCALE GENOMIC DNA]</scope>
    <source>
        <strain evidence="4 5">NBRC 108950</strain>
    </source>
</reference>
<evidence type="ECO:0000256" key="2">
    <source>
        <dbReference type="ARBA" id="ARBA00023002"/>
    </source>
</evidence>
<dbReference type="Gene3D" id="3.40.50.360">
    <property type="match status" value="1"/>
</dbReference>
<evidence type="ECO:0000313" key="4">
    <source>
        <dbReference type="EMBL" id="GEP59552.1"/>
    </source>
</evidence>
<dbReference type="PANTHER" id="PTHR10204">
    <property type="entry name" value="NAD P H OXIDOREDUCTASE-RELATED"/>
    <property type="match status" value="1"/>
</dbReference>
<comment type="caution">
    <text evidence="4">The sequence shown here is derived from an EMBL/GenBank/DDBJ whole genome shotgun (WGS) entry which is preliminary data.</text>
</comment>
<dbReference type="Pfam" id="PF02525">
    <property type="entry name" value="Flavodoxin_2"/>
    <property type="match status" value="1"/>
</dbReference>
<dbReference type="InterPro" id="IPR003680">
    <property type="entry name" value="Flavodoxin_fold"/>
</dbReference>
<dbReference type="InterPro" id="IPR029039">
    <property type="entry name" value="Flavoprotein-like_sf"/>
</dbReference>
<dbReference type="RefSeq" id="WP_147154925.1">
    <property type="nucleotide sequence ID" value="NZ_BKAJ01000133.1"/>
</dbReference>
<keyword evidence="5" id="KW-1185">Reference proteome</keyword>
<dbReference type="SUPFAM" id="SSF52218">
    <property type="entry name" value="Flavoproteins"/>
    <property type="match status" value="1"/>
</dbReference>
<organism evidence="4 5">
    <name type="scientific">Reyranella soli</name>
    <dbReference type="NCBI Taxonomy" id="1230389"/>
    <lineage>
        <taxon>Bacteria</taxon>
        <taxon>Pseudomonadati</taxon>
        <taxon>Pseudomonadota</taxon>
        <taxon>Alphaproteobacteria</taxon>
        <taxon>Hyphomicrobiales</taxon>
        <taxon>Reyranellaceae</taxon>
        <taxon>Reyranella</taxon>
    </lineage>
</organism>
<protein>
    <submittedName>
        <fullName evidence="4">NAD(P)H dehydrogenase (Quinone)</fullName>
    </submittedName>
</protein>
<proteinExistence type="inferred from homology"/>
<comment type="similarity">
    <text evidence="1">Belongs to the NAD(P)H dehydrogenase (quinone) family.</text>
</comment>
<dbReference type="PANTHER" id="PTHR10204:SF34">
    <property type="entry name" value="NAD(P)H DEHYDROGENASE [QUINONE] 1 ISOFORM 1"/>
    <property type="match status" value="1"/>
</dbReference>
<dbReference type="InterPro" id="IPR051545">
    <property type="entry name" value="NAD(P)H_dehydrogenase_qn"/>
</dbReference>